<feature type="domain" description="DUF7788" evidence="2">
    <location>
        <begin position="541"/>
        <end position="782"/>
    </location>
</feature>
<dbReference type="AlphaFoldDB" id="A0A1A5ZUN5"/>
<dbReference type="InterPro" id="IPR056690">
    <property type="entry name" value="DUF7788"/>
</dbReference>
<dbReference type="PANTHER" id="PTHR31373:SF27">
    <property type="entry name" value="TROVE DOMAIN-CONTAINING PROTEIN"/>
    <property type="match status" value="1"/>
</dbReference>
<dbReference type="InterPro" id="IPR058580">
    <property type="entry name" value="DUF2828"/>
</dbReference>
<gene>
    <name evidence="3" type="ORF">I303_08287</name>
    <name evidence="4" type="ORF">I303_106455</name>
</gene>
<dbReference type="SUPFAM" id="SSF53300">
    <property type="entry name" value="vWA-like"/>
    <property type="match status" value="1"/>
</dbReference>
<dbReference type="EMBL" id="KI894037">
    <property type="protein sequence ID" value="OBR81517.1"/>
    <property type="molecule type" value="Genomic_DNA"/>
</dbReference>
<reference evidence="4" key="2">
    <citation type="submission" date="2013-07" db="EMBL/GenBank/DDBJ databases">
        <authorList>
            <consortium name="The Broad Institute Genome Sequencing Platform"/>
            <person name="Cuomo C."/>
            <person name="Litvintseva A."/>
            <person name="Chen Y."/>
            <person name="Heitman J."/>
            <person name="Sun S."/>
            <person name="Springer D."/>
            <person name="Dromer F."/>
            <person name="Young S.K."/>
            <person name="Zeng Q."/>
            <person name="Gargeya S."/>
            <person name="Fitzgerald M."/>
            <person name="Abouelleil A."/>
            <person name="Alvarado L."/>
            <person name="Berlin A.M."/>
            <person name="Chapman S.B."/>
            <person name="Dewar J."/>
            <person name="Goldberg J."/>
            <person name="Griggs A."/>
            <person name="Gujja S."/>
            <person name="Hansen M."/>
            <person name="Howarth C."/>
            <person name="Imamovic A."/>
            <person name="Larimer J."/>
            <person name="McCowan C."/>
            <person name="Murphy C."/>
            <person name="Pearson M."/>
            <person name="Priest M."/>
            <person name="Roberts A."/>
            <person name="Saif S."/>
            <person name="Shea T."/>
            <person name="Sykes S."/>
            <person name="Wortman J."/>
            <person name="Nusbaum C."/>
            <person name="Birren B."/>
        </authorList>
    </citation>
    <scope>NUCLEOTIDE SEQUENCE</scope>
    <source>
        <strain evidence="4">CBS 10117</strain>
    </source>
</reference>
<dbReference type="PANTHER" id="PTHR31373">
    <property type="entry name" value="OS06G0652100 PROTEIN"/>
    <property type="match status" value="1"/>
</dbReference>
<dbReference type="Pfam" id="PF25043">
    <property type="entry name" value="DUF7788"/>
    <property type="match status" value="1"/>
</dbReference>
<evidence type="ECO:0008006" key="6">
    <source>
        <dbReference type="Google" id="ProtNLM"/>
    </source>
</evidence>
<dbReference type="EMBL" id="CP144537">
    <property type="protein sequence ID" value="WWC63850.1"/>
    <property type="molecule type" value="Genomic_DNA"/>
</dbReference>
<dbReference type="VEuPathDB" id="FungiDB:I303_08287"/>
<dbReference type="GeneID" id="28971986"/>
<dbReference type="InterPro" id="IPR011205">
    <property type="entry name" value="UCP015417_vWA"/>
</dbReference>
<reference evidence="4" key="3">
    <citation type="submission" date="2024-02" db="EMBL/GenBank/DDBJ databases">
        <title>Comparative genomics of Cryptococcus and Kwoniella reveals pathogenesis evolution and contrasting modes of karyotype evolution via chromosome fusion or intercentromeric recombination.</title>
        <authorList>
            <person name="Coelho M.A."/>
            <person name="David-Palma M."/>
            <person name="Shea T."/>
            <person name="Bowers K."/>
            <person name="McGinley-Smith S."/>
            <person name="Mohammad A.W."/>
            <person name="Gnirke A."/>
            <person name="Yurkov A.M."/>
            <person name="Nowrousian M."/>
            <person name="Sun S."/>
            <person name="Cuomo C.A."/>
            <person name="Heitman J."/>
        </authorList>
    </citation>
    <scope>NUCLEOTIDE SEQUENCE</scope>
    <source>
        <strain evidence="4">CBS 10117</strain>
    </source>
</reference>
<accession>A0A1A5ZUN5</accession>
<dbReference type="KEGG" id="kdj:28971986"/>
<dbReference type="OrthoDB" id="1149618at2759"/>
<evidence type="ECO:0000259" key="1">
    <source>
        <dbReference type="Pfam" id="PF11443"/>
    </source>
</evidence>
<dbReference type="RefSeq" id="XP_018259359.1">
    <property type="nucleotide sequence ID" value="XM_018411547.1"/>
</dbReference>
<dbReference type="Pfam" id="PF11443">
    <property type="entry name" value="DUF2828"/>
    <property type="match status" value="1"/>
</dbReference>
<protein>
    <recommendedName>
        <fullName evidence="6">TROVE domain-containing protein</fullName>
    </recommendedName>
</protein>
<dbReference type="PIRSF" id="PIRSF015417">
    <property type="entry name" value="T31B5_30_vWA"/>
    <property type="match status" value="1"/>
</dbReference>
<keyword evidence="5" id="KW-1185">Reference proteome</keyword>
<dbReference type="InterPro" id="IPR036465">
    <property type="entry name" value="vWFA_dom_sf"/>
</dbReference>
<reference evidence="3" key="1">
    <citation type="submission" date="2013-07" db="EMBL/GenBank/DDBJ databases">
        <title>The Genome Sequence of Cryptococcus dejecticola CBS10117.</title>
        <authorList>
            <consortium name="The Broad Institute Genome Sequencing Platform"/>
            <person name="Cuomo C."/>
            <person name="Litvintseva A."/>
            <person name="Chen Y."/>
            <person name="Heitman J."/>
            <person name="Sun S."/>
            <person name="Springer D."/>
            <person name="Dromer F."/>
            <person name="Young S.K."/>
            <person name="Zeng Q."/>
            <person name="Gargeya S."/>
            <person name="Fitzgerald M."/>
            <person name="Abouelleil A."/>
            <person name="Alvarado L."/>
            <person name="Berlin A.M."/>
            <person name="Chapman S.B."/>
            <person name="Dewar J."/>
            <person name="Goldberg J."/>
            <person name="Griggs A."/>
            <person name="Gujja S."/>
            <person name="Hansen M."/>
            <person name="Howarth C."/>
            <person name="Imamovic A."/>
            <person name="Larimer J."/>
            <person name="McCowan C."/>
            <person name="Murphy C."/>
            <person name="Pearson M."/>
            <person name="Priest M."/>
            <person name="Roberts A."/>
            <person name="Saif S."/>
            <person name="Shea T."/>
            <person name="Sykes S."/>
            <person name="Wortman J."/>
            <person name="Nusbaum C."/>
            <person name="Birren B."/>
        </authorList>
    </citation>
    <scope>NUCLEOTIDE SEQUENCE [LARGE SCALE GENOMIC DNA]</scope>
    <source>
        <strain evidence="3">CBS 10117</strain>
    </source>
</reference>
<proteinExistence type="predicted"/>
<evidence type="ECO:0000259" key="2">
    <source>
        <dbReference type="Pfam" id="PF25043"/>
    </source>
</evidence>
<organism evidence="3">
    <name type="scientific">Kwoniella dejecticola CBS 10117</name>
    <dbReference type="NCBI Taxonomy" id="1296121"/>
    <lineage>
        <taxon>Eukaryota</taxon>
        <taxon>Fungi</taxon>
        <taxon>Dikarya</taxon>
        <taxon>Basidiomycota</taxon>
        <taxon>Agaricomycotina</taxon>
        <taxon>Tremellomycetes</taxon>
        <taxon>Tremellales</taxon>
        <taxon>Cryptococcaceae</taxon>
        <taxon>Kwoniella</taxon>
    </lineage>
</organism>
<feature type="domain" description="DUF2828" evidence="1">
    <location>
        <begin position="81"/>
        <end position="534"/>
    </location>
</feature>
<name>A0A1A5ZUN5_9TREE</name>
<evidence type="ECO:0000313" key="4">
    <source>
        <dbReference type="EMBL" id="WWC63850.1"/>
    </source>
</evidence>
<dbReference type="Proteomes" id="UP000078595">
    <property type="component" value="Chromosome 8"/>
</dbReference>
<evidence type="ECO:0000313" key="3">
    <source>
        <dbReference type="EMBL" id="OBR81517.1"/>
    </source>
</evidence>
<dbReference type="Gene3D" id="3.40.50.410">
    <property type="entry name" value="von Willebrand factor, type A domain"/>
    <property type="match status" value="1"/>
</dbReference>
<evidence type="ECO:0000313" key="5">
    <source>
        <dbReference type="Proteomes" id="UP000078595"/>
    </source>
</evidence>
<sequence length="795" mass="89109">MATPIASSLEDLRLGTNKKPKKDWTLPPAFLSLLPLPLDKTIDQLIPLRPISPPSTVSAADLSTTGAPFIDALKKAPNTLTEKGAHAHKSTDSALVDLFGDFAPGMEEEHLYDLLGKVWKEDPLATIKLIFQCRSIHEGKGWREGFYRALAWVWDNHPRTLLENLHVIVDPTCERPRDLKRDADKKKRREAAAGASDDGILELDDEGSIDIPTEEEEQYPARPHGTFKDLIDLLILHINGQLTTTYKGDLTALDEAFAPSWQGANFKTARLALKADRTSKRDRNGFNEILKAAKKMEKKDGVSHNNFHLRLWRAPSAQAKHSLLHKRAEKALTSDKKYQALFLTVLHLFVKYLRADLKAFDQHRDFLTLSAERRKPYKGESSPFLFEISYAAKWAPTPANSGDRQTLFSTALAMMLYPGDGVQWSRERLQKLVLTPLRKALAVPEVAMSNNNWKIDYTKVPSRSMVRNSESFVKHDPQGFETYLNQVSKGKKTISGASLMPHELLFEATQGKTVIQKRLADLQWKTLVDSIRKTSADRLSNCIAVADVSGSMGSFGHSSKDSPSPILPCIALTLLLGELAIPPWNGAFFTFSAEPRFETIETSLPLSERAATLSHAHWEMSTNFYKVFDLILNTAKQQNLKPDEMVKKVFVFSDMQFDAAAHNDYGETEHKVIERKFAEAGYPLPEIVYWNLAPRYDGAPKQVKSDTPGVSIFSGFSGALMKYFLGRGNLDDDEDMGEPEVEVEEEEEDEFIVLPGGGKTKKEEQVEKTKKKLNPLETVMRVIDAESFSGLKVVD</sequence>